<reference evidence="2 3" key="1">
    <citation type="submission" date="2019-07" db="EMBL/GenBank/DDBJ databases">
        <title>Genomic analysis of Lentibacillus sp. NKC851-2.</title>
        <authorList>
            <person name="Oh Y.J."/>
        </authorList>
    </citation>
    <scope>NUCLEOTIDE SEQUENCE [LARGE SCALE GENOMIC DNA]</scope>
    <source>
        <strain evidence="2 3">NKC851-2</strain>
    </source>
</reference>
<feature type="transmembrane region" description="Helical" evidence="1">
    <location>
        <begin position="20"/>
        <end position="40"/>
    </location>
</feature>
<keyword evidence="1" id="KW-0812">Transmembrane</keyword>
<gene>
    <name evidence="2" type="ORF">FH966_01675</name>
</gene>
<organism evidence="2 3">
    <name type="scientific">Lentibacillus cibarius</name>
    <dbReference type="NCBI Taxonomy" id="2583219"/>
    <lineage>
        <taxon>Bacteria</taxon>
        <taxon>Bacillati</taxon>
        <taxon>Bacillota</taxon>
        <taxon>Bacilli</taxon>
        <taxon>Bacillales</taxon>
        <taxon>Bacillaceae</taxon>
        <taxon>Lentibacillus</taxon>
    </lineage>
</organism>
<dbReference type="Pfam" id="PF14264">
    <property type="entry name" value="Glucos_trans_II"/>
    <property type="match status" value="1"/>
</dbReference>
<name>A0A549YF70_9BACI</name>
<evidence type="ECO:0000313" key="3">
    <source>
        <dbReference type="Proteomes" id="UP000319280"/>
    </source>
</evidence>
<keyword evidence="1" id="KW-0472">Membrane</keyword>
<keyword evidence="3" id="KW-1185">Reference proteome</keyword>
<feature type="transmembrane region" description="Helical" evidence="1">
    <location>
        <begin position="329"/>
        <end position="349"/>
    </location>
</feature>
<comment type="caution">
    <text evidence="2">The sequence shown here is derived from an EMBL/GenBank/DDBJ whole genome shotgun (WGS) entry which is preliminary data.</text>
</comment>
<feature type="transmembrane region" description="Helical" evidence="1">
    <location>
        <begin position="304"/>
        <end position="324"/>
    </location>
</feature>
<evidence type="ECO:0000313" key="2">
    <source>
        <dbReference type="EMBL" id="TRM10533.1"/>
    </source>
</evidence>
<proteinExistence type="predicted"/>
<keyword evidence="1" id="KW-1133">Transmembrane helix</keyword>
<feature type="transmembrane region" description="Helical" evidence="1">
    <location>
        <begin position="77"/>
        <end position="98"/>
    </location>
</feature>
<feature type="transmembrane region" description="Helical" evidence="1">
    <location>
        <begin position="195"/>
        <end position="216"/>
    </location>
</feature>
<feature type="transmembrane region" description="Helical" evidence="1">
    <location>
        <begin position="105"/>
        <end position="125"/>
    </location>
</feature>
<accession>A0A549YF70</accession>
<feature type="transmembrane region" description="Helical" evidence="1">
    <location>
        <begin position="361"/>
        <end position="386"/>
    </location>
</feature>
<feature type="transmembrane region" description="Helical" evidence="1">
    <location>
        <begin position="131"/>
        <end position="146"/>
    </location>
</feature>
<dbReference type="EMBL" id="VJMZ01000001">
    <property type="protein sequence ID" value="TRM10533.1"/>
    <property type="molecule type" value="Genomic_DNA"/>
</dbReference>
<evidence type="ECO:0000256" key="1">
    <source>
        <dbReference type="SAM" id="Phobius"/>
    </source>
</evidence>
<dbReference type="Proteomes" id="UP000319280">
    <property type="component" value="Unassembled WGS sequence"/>
</dbReference>
<feature type="transmembrane region" description="Helical" evidence="1">
    <location>
        <begin position="158"/>
        <end position="183"/>
    </location>
</feature>
<dbReference type="AlphaFoldDB" id="A0A549YF70"/>
<dbReference type="InterPro" id="IPR025686">
    <property type="entry name" value="Glucos_trans_II"/>
</dbReference>
<protein>
    <recommendedName>
        <fullName evidence="4">Glycosyltransferase family 39 protein</fullName>
    </recommendedName>
</protein>
<evidence type="ECO:0008006" key="4">
    <source>
        <dbReference type="Google" id="ProtNLM"/>
    </source>
</evidence>
<sequence length="511" mass="58254">MPEEILSKIKAGIKREWKIAFFSTVIIGFLTHMFVLTNMLPNHDGLVNIYSSQKKYALGRFFLGPFSGISSFFDLPWVNGTLSIFYLALTSILLTEFFKLRKTPAIILTAGLVVTFPTIASTFSYMFTADGYMFGFLLSVFAVFLTKKYRYGLFPAAFILYLSVGIYQANVTIVLTVVTVWFIQELVSNNKQLKSILYSLMLQIGMTVLGMSMYAITFKGYQTWMGGEITKYQGLDQIGNQKKNIIEQILLIKDKTMEFFFRGFVTDFPINFFEVLNLFLILLILAGVAITVVLNKVYLSPVRMLFIVLSIVLLPIFSFVLYFVSPGVVYHMLMVMAVVLIYILPIVLYNRLDGLSPVANWYSWGTVVVSCLIIFNFSLISNISYFNMSLKYEKSYAMVNRMLDRMEQTDGYTHASKLAVIGRTSVDTELGSKTIPENIPKMTGAMREVILFQPYHYTFMLENQMGKVLETVDAPKLKKLKESNLVKQMNTWPSKDSVKVKEDIIILKLDE</sequence>
<dbReference type="RefSeq" id="WP_142789826.1">
    <property type="nucleotide sequence ID" value="NZ_VJMZ01000001.1"/>
</dbReference>
<feature type="transmembrane region" description="Helical" evidence="1">
    <location>
        <begin position="278"/>
        <end position="298"/>
    </location>
</feature>